<accession>A0ABV5YZF1</accession>
<reference evidence="9 10" key="1">
    <citation type="submission" date="2024-09" db="EMBL/GenBank/DDBJ databases">
        <authorList>
            <person name="Sun Q."/>
            <person name="Mori K."/>
        </authorList>
    </citation>
    <scope>NUCLEOTIDE SEQUENCE [LARGE SCALE GENOMIC DNA]</scope>
    <source>
        <strain evidence="9 10">TBRC 0563</strain>
    </source>
</reference>
<keyword evidence="3 7" id="KW-0812">Transmembrane</keyword>
<comment type="caution">
    <text evidence="9">The sequence shown here is derived from an EMBL/GenBank/DDBJ whole genome shotgun (WGS) entry which is preliminary data.</text>
</comment>
<feature type="non-terminal residue" evidence="9">
    <location>
        <position position="418"/>
    </location>
</feature>
<protein>
    <submittedName>
        <fullName evidence="9">MFS transporter</fullName>
    </submittedName>
</protein>
<comment type="subcellular location">
    <subcellularLocation>
        <location evidence="1">Cell membrane</location>
        <topology evidence="1">Multi-pass membrane protein</topology>
    </subcellularLocation>
</comment>
<evidence type="ECO:0000313" key="9">
    <source>
        <dbReference type="EMBL" id="MFB9839737.1"/>
    </source>
</evidence>
<dbReference type="EMBL" id="JBHLZP010000796">
    <property type="protein sequence ID" value="MFB9839737.1"/>
    <property type="molecule type" value="Genomic_DNA"/>
</dbReference>
<sequence>MQPSNARGRPGPTTGGGLRRSPDFLRLWAAQSISETGTQVGQLAVPLLAIGALRASPAELGFLAGARTVPFLVLSLPAGAILDRMRRRPVLIVADLCRAALLGSVPVAYALGVLSFLQLYAVAVLAGVFTVCFDVSYQSYLPALVRREHLTEANTRLTISGSAAEMVGPGAAGVLAGAIGAAATVLLDALSFLVSGLLCRAIRHTEPRPEAGGGTTSRSLRREVGEGLGFVLRDPLLSRIAACASLVNLASSMLTVLLTLYMVRTLGYPSALVGLVFALCGVGFVLGALIVGPVIRRIGYGRTITAGALVSAAGLAVLPATSPASSLPFLAAGQLVFGLGVPLFNVAQVTLRQSVTPGRLQARMNASMRFLIWGTLALGGPAGGFLAEAVGTRPAMAVAAVVGCLPLAPLLWSPVPAL</sequence>
<evidence type="ECO:0000256" key="5">
    <source>
        <dbReference type="ARBA" id="ARBA00023136"/>
    </source>
</evidence>
<evidence type="ECO:0000256" key="1">
    <source>
        <dbReference type="ARBA" id="ARBA00004651"/>
    </source>
</evidence>
<feature type="domain" description="Major facilitator superfamily (MFS) profile" evidence="8">
    <location>
        <begin position="236"/>
        <end position="418"/>
    </location>
</feature>
<dbReference type="PROSITE" id="PS50850">
    <property type="entry name" value="MFS"/>
    <property type="match status" value="1"/>
</dbReference>
<keyword evidence="10" id="KW-1185">Reference proteome</keyword>
<feature type="region of interest" description="Disordered" evidence="6">
    <location>
        <begin position="1"/>
        <end position="21"/>
    </location>
</feature>
<dbReference type="Pfam" id="PF07690">
    <property type="entry name" value="MFS_1"/>
    <property type="match status" value="1"/>
</dbReference>
<dbReference type="InterPro" id="IPR011701">
    <property type="entry name" value="MFS"/>
</dbReference>
<dbReference type="Proteomes" id="UP001589627">
    <property type="component" value="Unassembled WGS sequence"/>
</dbReference>
<evidence type="ECO:0000313" key="10">
    <source>
        <dbReference type="Proteomes" id="UP001589627"/>
    </source>
</evidence>
<keyword evidence="4 7" id="KW-1133">Transmembrane helix</keyword>
<proteinExistence type="predicted"/>
<dbReference type="PANTHER" id="PTHR23513:SF6">
    <property type="entry name" value="MAJOR FACILITATOR SUPERFAMILY ASSOCIATED DOMAIN-CONTAINING PROTEIN"/>
    <property type="match status" value="1"/>
</dbReference>
<evidence type="ECO:0000256" key="3">
    <source>
        <dbReference type="ARBA" id="ARBA00022692"/>
    </source>
</evidence>
<feature type="transmembrane region" description="Helical" evidence="7">
    <location>
        <begin position="393"/>
        <end position="412"/>
    </location>
</feature>
<name>A0ABV5YZF1_9ACTN</name>
<dbReference type="Gene3D" id="1.20.1250.20">
    <property type="entry name" value="MFS general substrate transporter like domains"/>
    <property type="match status" value="1"/>
</dbReference>
<evidence type="ECO:0000256" key="4">
    <source>
        <dbReference type="ARBA" id="ARBA00022989"/>
    </source>
</evidence>
<dbReference type="RefSeq" id="WP_378212915.1">
    <property type="nucleotide sequence ID" value="NZ_JBHLZP010000796.1"/>
</dbReference>
<dbReference type="PANTHER" id="PTHR23513">
    <property type="entry name" value="INTEGRAL MEMBRANE EFFLUX PROTEIN-RELATED"/>
    <property type="match status" value="1"/>
</dbReference>
<feature type="transmembrane region" description="Helical" evidence="7">
    <location>
        <begin position="368"/>
        <end position="387"/>
    </location>
</feature>
<feature type="transmembrane region" description="Helical" evidence="7">
    <location>
        <begin position="268"/>
        <end position="291"/>
    </location>
</feature>
<evidence type="ECO:0000256" key="6">
    <source>
        <dbReference type="SAM" id="MobiDB-lite"/>
    </source>
</evidence>
<dbReference type="SUPFAM" id="SSF103473">
    <property type="entry name" value="MFS general substrate transporter"/>
    <property type="match status" value="1"/>
</dbReference>
<dbReference type="InterPro" id="IPR020846">
    <property type="entry name" value="MFS_dom"/>
</dbReference>
<dbReference type="InterPro" id="IPR036259">
    <property type="entry name" value="MFS_trans_sf"/>
</dbReference>
<evidence type="ECO:0000256" key="2">
    <source>
        <dbReference type="ARBA" id="ARBA00022475"/>
    </source>
</evidence>
<feature type="transmembrane region" description="Helical" evidence="7">
    <location>
        <begin position="117"/>
        <end position="137"/>
    </location>
</feature>
<evidence type="ECO:0000256" key="7">
    <source>
        <dbReference type="SAM" id="Phobius"/>
    </source>
</evidence>
<evidence type="ECO:0000259" key="8">
    <source>
        <dbReference type="PROSITE" id="PS50850"/>
    </source>
</evidence>
<feature type="transmembrane region" description="Helical" evidence="7">
    <location>
        <begin position="240"/>
        <end position="262"/>
    </location>
</feature>
<feature type="transmembrane region" description="Helical" evidence="7">
    <location>
        <begin position="327"/>
        <end position="347"/>
    </location>
</feature>
<feature type="transmembrane region" description="Helical" evidence="7">
    <location>
        <begin position="303"/>
        <end position="321"/>
    </location>
</feature>
<gene>
    <name evidence="9" type="ORF">ACFFNX_47095</name>
</gene>
<keyword evidence="2" id="KW-1003">Cell membrane</keyword>
<organism evidence="9 10">
    <name type="scientific">Actinoallomurus acaciae</name>
    <dbReference type="NCBI Taxonomy" id="502577"/>
    <lineage>
        <taxon>Bacteria</taxon>
        <taxon>Bacillati</taxon>
        <taxon>Actinomycetota</taxon>
        <taxon>Actinomycetes</taxon>
        <taxon>Streptosporangiales</taxon>
        <taxon>Thermomonosporaceae</taxon>
        <taxon>Actinoallomurus</taxon>
    </lineage>
</organism>
<dbReference type="CDD" id="cd06173">
    <property type="entry name" value="MFS_MefA_like"/>
    <property type="match status" value="1"/>
</dbReference>
<keyword evidence="5 7" id="KW-0472">Membrane</keyword>